<dbReference type="OrthoDB" id="7859745at2"/>
<keyword evidence="3" id="KW-1185">Reference proteome</keyword>
<evidence type="ECO:0000313" key="3">
    <source>
        <dbReference type="Proteomes" id="UP000199630"/>
    </source>
</evidence>
<gene>
    <name evidence="2" type="ORF">SAMN04487991_3341</name>
</gene>
<name>A0A1I3VF95_9RHOB</name>
<accession>A0A1I3VF95</accession>
<reference evidence="3" key="1">
    <citation type="submission" date="2016-10" db="EMBL/GenBank/DDBJ databases">
        <authorList>
            <person name="Varghese N."/>
            <person name="Submissions S."/>
        </authorList>
    </citation>
    <scope>NUCLEOTIDE SEQUENCE [LARGE SCALE GENOMIC DNA]</scope>
    <source>
        <strain evidence="3">DSM 26471</strain>
    </source>
</reference>
<feature type="chain" id="PRO_5011538400" description="Lipoprotein" evidence="1">
    <location>
        <begin position="21"/>
        <end position="109"/>
    </location>
</feature>
<dbReference type="STRING" id="588602.SAMN04487991_3341"/>
<dbReference type="EMBL" id="FORH01000007">
    <property type="protein sequence ID" value="SFJ93925.1"/>
    <property type="molecule type" value="Genomic_DNA"/>
</dbReference>
<keyword evidence="1" id="KW-0732">Signal</keyword>
<proteinExistence type="predicted"/>
<dbReference type="Proteomes" id="UP000199630">
    <property type="component" value="Unassembled WGS sequence"/>
</dbReference>
<organism evidence="2 3">
    <name type="scientific">Celeribacter neptunius</name>
    <dbReference type="NCBI Taxonomy" id="588602"/>
    <lineage>
        <taxon>Bacteria</taxon>
        <taxon>Pseudomonadati</taxon>
        <taxon>Pseudomonadota</taxon>
        <taxon>Alphaproteobacteria</taxon>
        <taxon>Rhodobacterales</taxon>
        <taxon>Roseobacteraceae</taxon>
        <taxon>Celeribacter</taxon>
    </lineage>
</organism>
<dbReference type="RefSeq" id="WP_090061842.1">
    <property type="nucleotide sequence ID" value="NZ_FORH01000007.1"/>
</dbReference>
<sequence length="109" mass="11503">MKAYKAIALLAVLSMTTACTEAVLGGAGYEEHKKDKTVDRGFDSKHLSSLVAGIWIDPQGCDHWIIDDGVEGYLSARVDKYGKPVCSGIAAPNTAVGPYKDGSAFGDPI</sequence>
<dbReference type="AlphaFoldDB" id="A0A1I3VF95"/>
<evidence type="ECO:0008006" key="4">
    <source>
        <dbReference type="Google" id="ProtNLM"/>
    </source>
</evidence>
<evidence type="ECO:0000313" key="2">
    <source>
        <dbReference type="EMBL" id="SFJ93925.1"/>
    </source>
</evidence>
<dbReference type="PROSITE" id="PS51257">
    <property type="entry name" value="PROKAR_LIPOPROTEIN"/>
    <property type="match status" value="1"/>
</dbReference>
<protein>
    <recommendedName>
        <fullName evidence="4">Lipoprotein</fullName>
    </recommendedName>
</protein>
<evidence type="ECO:0000256" key="1">
    <source>
        <dbReference type="SAM" id="SignalP"/>
    </source>
</evidence>
<feature type="signal peptide" evidence="1">
    <location>
        <begin position="1"/>
        <end position="20"/>
    </location>
</feature>